<dbReference type="AlphaFoldDB" id="A0A0C9UDD5"/>
<accession>A0A0C9UDD5</accession>
<evidence type="ECO:0000313" key="1">
    <source>
        <dbReference type="EMBL" id="KIJ41098.1"/>
    </source>
</evidence>
<dbReference type="Proteomes" id="UP000054279">
    <property type="component" value="Unassembled WGS sequence"/>
</dbReference>
<protein>
    <submittedName>
        <fullName evidence="1">Uncharacterized protein</fullName>
    </submittedName>
</protein>
<proteinExistence type="predicted"/>
<evidence type="ECO:0000313" key="2">
    <source>
        <dbReference type="Proteomes" id="UP000054279"/>
    </source>
</evidence>
<sequence length="155" mass="18058">MPHSPQHPLPITPIISPIPHTTVLPPHISNCYPKPDIHHGDRRTNVQWWNERECMGLAQEIKAHFTYAHITTDQPRCEYFELKLCLDAVQKFEELPEAICTDWKLLEAEWKKMYPPHNTYLNTARDINESMAFVFQTRTFPEDLPKATMVNPNGP</sequence>
<name>A0A0C9UDD5_SPHS4</name>
<dbReference type="EMBL" id="KN837139">
    <property type="protein sequence ID" value="KIJ41098.1"/>
    <property type="molecule type" value="Genomic_DNA"/>
</dbReference>
<reference evidence="1 2" key="1">
    <citation type="submission" date="2014-06" db="EMBL/GenBank/DDBJ databases">
        <title>Evolutionary Origins and Diversification of the Mycorrhizal Mutualists.</title>
        <authorList>
            <consortium name="DOE Joint Genome Institute"/>
            <consortium name="Mycorrhizal Genomics Consortium"/>
            <person name="Kohler A."/>
            <person name="Kuo A."/>
            <person name="Nagy L.G."/>
            <person name="Floudas D."/>
            <person name="Copeland A."/>
            <person name="Barry K.W."/>
            <person name="Cichocki N."/>
            <person name="Veneault-Fourrey C."/>
            <person name="LaButti K."/>
            <person name="Lindquist E.A."/>
            <person name="Lipzen A."/>
            <person name="Lundell T."/>
            <person name="Morin E."/>
            <person name="Murat C."/>
            <person name="Riley R."/>
            <person name="Ohm R."/>
            <person name="Sun H."/>
            <person name="Tunlid A."/>
            <person name="Henrissat B."/>
            <person name="Grigoriev I.V."/>
            <person name="Hibbett D.S."/>
            <person name="Martin F."/>
        </authorList>
    </citation>
    <scope>NUCLEOTIDE SEQUENCE [LARGE SCALE GENOMIC DNA]</scope>
    <source>
        <strain evidence="1 2">SS14</strain>
    </source>
</reference>
<dbReference type="HOGENOM" id="CLU_1696626_0_0_1"/>
<keyword evidence="2" id="KW-1185">Reference proteome</keyword>
<organism evidence="1 2">
    <name type="scientific">Sphaerobolus stellatus (strain SS14)</name>
    <dbReference type="NCBI Taxonomy" id="990650"/>
    <lineage>
        <taxon>Eukaryota</taxon>
        <taxon>Fungi</taxon>
        <taxon>Dikarya</taxon>
        <taxon>Basidiomycota</taxon>
        <taxon>Agaricomycotina</taxon>
        <taxon>Agaricomycetes</taxon>
        <taxon>Phallomycetidae</taxon>
        <taxon>Geastrales</taxon>
        <taxon>Sphaerobolaceae</taxon>
        <taxon>Sphaerobolus</taxon>
    </lineage>
</organism>
<gene>
    <name evidence="1" type="ORF">M422DRAFT_255945</name>
</gene>